<evidence type="ECO:0008006" key="3">
    <source>
        <dbReference type="Google" id="ProtNLM"/>
    </source>
</evidence>
<reference evidence="1" key="1">
    <citation type="submission" date="2017-04" db="EMBL/GenBank/DDBJ databases">
        <title>Complete Genome Sequences of Twelve Strains of a Stable Defined Moderately Diverse Mouse Microbiota 2 (sDMDMm2).</title>
        <authorList>
            <person name="Uchimura Y."/>
            <person name="Wyss M."/>
            <person name="Brugiroux S."/>
            <person name="Limenitakis J.P."/>
            <person name="Stecher B."/>
            <person name="McCoy K.D."/>
            <person name="Macpherson A.J."/>
        </authorList>
    </citation>
    <scope>NUCLEOTIDE SEQUENCE</scope>
    <source>
        <strain evidence="1">YL58</strain>
    </source>
</reference>
<protein>
    <recommendedName>
        <fullName evidence="3">Cyclic lactone autoinducer peptide</fullName>
    </recommendedName>
</protein>
<dbReference type="STRING" id="1796616.A4V09_24095"/>
<accession>A0A1V0QEN3</accession>
<organism evidence="1 2">
    <name type="scientific">Blautia pseudococcoides</name>
    <dbReference type="NCBI Taxonomy" id="1796616"/>
    <lineage>
        <taxon>Bacteria</taxon>
        <taxon>Bacillati</taxon>
        <taxon>Bacillota</taxon>
        <taxon>Clostridia</taxon>
        <taxon>Lachnospirales</taxon>
        <taxon>Lachnospiraceae</taxon>
        <taxon>Blautia</taxon>
    </lineage>
</organism>
<proteinExistence type="predicted"/>
<name>A0A1V0QEN3_9FIRM</name>
<keyword evidence="2" id="KW-1185">Reference proteome</keyword>
<sequence>MNALILLSNLVEKIALWGAGTASAGFSFQPETPEILIKCEYEKSEKK</sequence>
<dbReference type="Proteomes" id="UP000092574">
    <property type="component" value="Chromosome"/>
</dbReference>
<dbReference type="RefSeq" id="WP_084043552.1">
    <property type="nucleotide sequence ID" value="NZ_CP015405.2"/>
</dbReference>
<dbReference type="AlphaFoldDB" id="A0A1V0QEN3"/>
<evidence type="ECO:0000313" key="1">
    <source>
        <dbReference type="EMBL" id="ARE64900.1"/>
    </source>
</evidence>
<dbReference type="KEGG" id="byl:A4V09_24095"/>
<dbReference type="NCBIfam" id="TIGR04223">
    <property type="entry name" value="quorum_AgrD"/>
    <property type="match status" value="1"/>
</dbReference>
<evidence type="ECO:0000313" key="2">
    <source>
        <dbReference type="Proteomes" id="UP000092574"/>
    </source>
</evidence>
<dbReference type="EMBL" id="CP015405">
    <property type="protein sequence ID" value="ARE64900.1"/>
    <property type="molecule type" value="Genomic_DNA"/>
</dbReference>
<dbReference type="InterPro" id="IPR009229">
    <property type="entry name" value="AgrD"/>
</dbReference>
<gene>
    <name evidence="1" type="ORF">A4V09_24095</name>
</gene>